<keyword evidence="3" id="KW-0645">Protease</keyword>
<proteinExistence type="inferred from homology"/>
<dbReference type="AlphaFoldDB" id="A0A9W6PX19"/>
<dbReference type="InterPro" id="IPR012338">
    <property type="entry name" value="Beta-lactam/transpept-like"/>
</dbReference>
<dbReference type="Gene3D" id="3.40.710.10">
    <property type="entry name" value="DD-peptidase/beta-lactamase superfamily"/>
    <property type="match status" value="2"/>
</dbReference>
<reference evidence="3" key="1">
    <citation type="submission" date="2023-02" db="EMBL/GenBank/DDBJ databases">
        <title>Actinomadura rubrobrunea NBRC 14622.</title>
        <authorList>
            <person name="Ichikawa N."/>
            <person name="Sato H."/>
            <person name="Tonouchi N."/>
        </authorList>
    </citation>
    <scope>NUCLEOTIDE SEQUENCE</scope>
    <source>
        <strain evidence="3">NBRC 14622</strain>
    </source>
</reference>
<evidence type="ECO:0000313" key="4">
    <source>
        <dbReference type="Proteomes" id="UP001165124"/>
    </source>
</evidence>
<dbReference type="InterPro" id="IPR000667">
    <property type="entry name" value="Peptidase_S13"/>
</dbReference>
<accession>A0A9W6PX19</accession>
<sequence length="473" mass="47781">MGAEGERGGHVPKRTRALVMVTLSLLHVSTAGAGMAVAKLTPDRRLSPRPPAVAEREAVRTTATVVPLSAAGPAGGAPNSSVLARRLSGLLDGARTPINAVVVDVRTGRQLFARDADRPATPASTTKLVTSVAALAALGPDHRITTKVVRSGDGVVLVGGGDPTVTALPASAGRGRPAFASLADLARQTAAALKASGIRRVRVDYDATAYQGPRTAPGWKPNYIPDGEVAPVSALAVDEGRVAPGTTKKARVSDPPAAAAALFARMLTRNGVTATRGRAVMAPQGAAPLGTVQSPPLSVLVEHLMTESDNDAAEAVARQVAIKRGYQPSFAGAAQAVTDVLSELGAADGIMVNDGSGLSTRNRITPNALARLVTLAASDDRPELRAAITGMPVAGFSGTLSPPRYTTVHSAAGAGLVRAKTGTLAGVSTLAGFAHDVNGRLLAFAFMAGDGTGTVDPGRLDALAATVASCGCV</sequence>
<dbReference type="GO" id="GO:0006508">
    <property type="term" value="P:proteolysis"/>
    <property type="evidence" value="ECO:0007669"/>
    <property type="project" value="InterPro"/>
</dbReference>
<comment type="similarity">
    <text evidence="1">Belongs to the peptidase S13 family.</text>
</comment>
<protein>
    <submittedName>
        <fullName evidence="3">D-alanyl-D-alanine carboxypeptidase</fullName>
    </submittedName>
</protein>
<keyword evidence="2" id="KW-0378">Hydrolase</keyword>
<organism evidence="3 4">
    <name type="scientific">Actinomadura rubrobrunea</name>
    <dbReference type="NCBI Taxonomy" id="115335"/>
    <lineage>
        <taxon>Bacteria</taxon>
        <taxon>Bacillati</taxon>
        <taxon>Actinomycetota</taxon>
        <taxon>Actinomycetes</taxon>
        <taxon>Streptosporangiales</taxon>
        <taxon>Thermomonosporaceae</taxon>
        <taxon>Actinomadura</taxon>
    </lineage>
</organism>
<keyword evidence="3" id="KW-0121">Carboxypeptidase</keyword>
<dbReference type="Proteomes" id="UP001165124">
    <property type="component" value="Unassembled WGS sequence"/>
</dbReference>
<dbReference type="PRINTS" id="PR00922">
    <property type="entry name" value="DADACBPTASE3"/>
</dbReference>
<dbReference type="Pfam" id="PF02113">
    <property type="entry name" value="Peptidase_S13"/>
    <property type="match status" value="1"/>
</dbReference>
<gene>
    <name evidence="3" type="ORF">Arub01_42580</name>
</gene>
<name>A0A9W6PX19_9ACTN</name>
<dbReference type="EMBL" id="BSRZ01000012">
    <property type="protein sequence ID" value="GLW66014.1"/>
    <property type="molecule type" value="Genomic_DNA"/>
</dbReference>
<comment type="caution">
    <text evidence="3">The sequence shown here is derived from an EMBL/GenBank/DDBJ whole genome shotgun (WGS) entry which is preliminary data.</text>
</comment>
<evidence type="ECO:0000256" key="2">
    <source>
        <dbReference type="ARBA" id="ARBA00022801"/>
    </source>
</evidence>
<dbReference type="GO" id="GO:0004185">
    <property type="term" value="F:serine-type carboxypeptidase activity"/>
    <property type="evidence" value="ECO:0007669"/>
    <property type="project" value="InterPro"/>
</dbReference>
<dbReference type="PANTHER" id="PTHR30023:SF0">
    <property type="entry name" value="PENICILLIN-SENSITIVE CARBOXYPEPTIDASE A"/>
    <property type="match status" value="1"/>
</dbReference>
<dbReference type="NCBIfam" id="TIGR00666">
    <property type="entry name" value="PBP4"/>
    <property type="match status" value="1"/>
</dbReference>
<dbReference type="PANTHER" id="PTHR30023">
    <property type="entry name" value="D-ALANYL-D-ALANINE CARBOXYPEPTIDASE"/>
    <property type="match status" value="1"/>
</dbReference>
<dbReference type="SUPFAM" id="SSF56601">
    <property type="entry name" value="beta-lactamase/transpeptidase-like"/>
    <property type="match status" value="1"/>
</dbReference>
<evidence type="ECO:0000313" key="3">
    <source>
        <dbReference type="EMBL" id="GLW66014.1"/>
    </source>
</evidence>
<evidence type="ECO:0000256" key="1">
    <source>
        <dbReference type="ARBA" id="ARBA00006096"/>
    </source>
</evidence>
<keyword evidence="4" id="KW-1185">Reference proteome</keyword>
<dbReference type="GO" id="GO:0000270">
    <property type="term" value="P:peptidoglycan metabolic process"/>
    <property type="evidence" value="ECO:0007669"/>
    <property type="project" value="TreeGrafter"/>
</dbReference>